<dbReference type="PANTHER" id="PTHR30461:SF19">
    <property type="entry name" value="SITE-SPECIFIC RECOMBINASE RESOLVASE FAMILY"/>
    <property type="match status" value="1"/>
</dbReference>
<dbReference type="InterPro" id="IPR050639">
    <property type="entry name" value="SSR_resolvase"/>
</dbReference>
<dbReference type="PROSITE" id="PS51736">
    <property type="entry name" value="RECOMBINASES_3"/>
    <property type="match status" value="1"/>
</dbReference>
<feature type="domain" description="Resolvase/invertase-type recombinase catalytic" evidence="1">
    <location>
        <begin position="9"/>
        <end position="150"/>
    </location>
</feature>
<geneLocation type="plasmid" evidence="2">
    <name>pNH4</name>
</geneLocation>
<dbReference type="CDD" id="cd03768">
    <property type="entry name" value="SR_ResInv"/>
    <property type="match status" value="1"/>
</dbReference>
<proteinExistence type="predicted"/>
<organism evidence="2">
    <name type="scientific">Bartonella rattaustraliani</name>
    <dbReference type="NCBI Taxonomy" id="481139"/>
    <lineage>
        <taxon>Bacteria</taxon>
        <taxon>Pseudomonadati</taxon>
        <taxon>Pseudomonadota</taxon>
        <taxon>Alphaproteobacteria</taxon>
        <taxon>Hyphomicrobiales</taxon>
        <taxon>Bartonellaceae</taxon>
        <taxon>Bartonella</taxon>
    </lineage>
</organism>
<dbReference type="Pfam" id="PF00239">
    <property type="entry name" value="Resolvase"/>
    <property type="match status" value="1"/>
</dbReference>
<evidence type="ECO:0000259" key="1">
    <source>
        <dbReference type="PROSITE" id="PS51736"/>
    </source>
</evidence>
<dbReference type="GO" id="GO:0003677">
    <property type="term" value="F:DNA binding"/>
    <property type="evidence" value="ECO:0007669"/>
    <property type="project" value="InterPro"/>
</dbReference>
<dbReference type="SMART" id="SM00857">
    <property type="entry name" value="Resolvase"/>
    <property type="match status" value="1"/>
</dbReference>
<dbReference type="Gene3D" id="3.40.50.1390">
    <property type="entry name" value="Resolvase, N-terminal catalytic domain"/>
    <property type="match status" value="1"/>
</dbReference>
<dbReference type="AlphaFoldDB" id="D3TZD5"/>
<evidence type="ECO:0000313" key="2">
    <source>
        <dbReference type="EMBL" id="ACN38889.1"/>
    </source>
</evidence>
<dbReference type="InterPro" id="IPR036162">
    <property type="entry name" value="Resolvase-like_N_sf"/>
</dbReference>
<keyword evidence="2" id="KW-0614">Plasmid</keyword>
<dbReference type="PANTHER" id="PTHR30461">
    <property type="entry name" value="DNA-INVERTASE FROM LAMBDOID PROPHAGE"/>
    <property type="match status" value="1"/>
</dbReference>
<sequence length="220" mass="24646">MTFLMNMPKFYAYLRVSRDGQDTQNQKFGLLEYANKNGFAPLHIEEEVTSRGKDWRKRKLGALIQKAERGDVLLTPEFSRIAGSSLAVLEILKAASERGLIVHVTKQNLIMDGSLQSDIIATVLGMVAQIERHLIQTRTKEALSVARQRGIKLGRPKGSIATQLKLDNHINEVQAFINIGLSQSRIAKTLGVSVNTLRLFIERKNIKPTKTKPLITMPDE</sequence>
<name>D3TZD5_9HYPH</name>
<dbReference type="EMBL" id="FJ605483">
    <property type="protein sequence ID" value="ACN38889.1"/>
    <property type="molecule type" value="Genomic_DNA"/>
</dbReference>
<protein>
    <submittedName>
        <fullName evidence="2">Resolvase</fullName>
    </submittedName>
</protein>
<reference evidence="2" key="1">
    <citation type="submission" date="2008-12" db="EMBL/GenBank/DDBJ databases">
        <title>Molecular characterization of a conjugative plasmid in Bartonella rattiaustraliensis (AUST/NH4T) isolated from blood of rodent in Australia.</title>
        <authorList>
            <person name="Saisongkorh W."/>
            <person name="Robert C."/>
            <person name="Taylor C."/>
            <person name="Raoult D."/>
            <person name="Rolain J.-M."/>
        </authorList>
    </citation>
    <scope>NUCLEOTIDE SEQUENCE</scope>
    <source>
        <strain evidence="2">AUST/NH4</strain>
        <plasmid evidence="2">pNH4</plasmid>
    </source>
</reference>
<dbReference type="GO" id="GO:0000150">
    <property type="term" value="F:DNA strand exchange activity"/>
    <property type="evidence" value="ECO:0007669"/>
    <property type="project" value="InterPro"/>
</dbReference>
<accession>D3TZD5</accession>
<dbReference type="SUPFAM" id="SSF53041">
    <property type="entry name" value="Resolvase-like"/>
    <property type="match status" value="1"/>
</dbReference>
<dbReference type="InterPro" id="IPR006119">
    <property type="entry name" value="Resolv_N"/>
</dbReference>